<reference evidence="3" key="1">
    <citation type="submission" date="2021-01" db="EMBL/GenBank/DDBJ databases">
        <authorList>
            <person name="Corre E."/>
            <person name="Pelletier E."/>
            <person name="Niang G."/>
            <person name="Scheremetjew M."/>
            <person name="Finn R."/>
            <person name="Kale V."/>
            <person name="Holt S."/>
            <person name="Cochrane G."/>
            <person name="Meng A."/>
            <person name="Brown T."/>
            <person name="Cohen L."/>
        </authorList>
    </citation>
    <scope>NUCLEOTIDE SEQUENCE</scope>
    <source>
        <strain evidence="3">Pbaha01</strain>
    </source>
</reference>
<feature type="region of interest" description="Disordered" evidence="1">
    <location>
        <begin position="19"/>
        <end position="41"/>
    </location>
</feature>
<dbReference type="GO" id="GO:0006508">
    <property type="term" value="P:proteolysis"/>
    <property type="evidence" value="ECO:0007669"/>
    <property type="project" value="InterPro"/>
</dbReference>
<dbReference type="AlphaFoldDB" id="A0A7S0FAL4"/>
<dbReference type="InterPro" id="IPR011600">
    <property type="entry name" value="Pept_C14_caspase"/>
</dbReference>
<dbReference type="Pfam" id="PF00656">
    <property type="entry name" value="Peptidase_C14"/>
    <property type="match status" value="1"/>
</dbReference>
<accession>A0A7S0FAL4</accession>
<proteinExistence type="predicted"/>
<gene>
    <name evidence="3" type="ORF">PBAH0796_LOCUS4733</name>
</gene>
<dbReference type="GO" id="GO:0004197">
    <property type="term" value="F:cysteine-type endopeptidase activity"/>
    <property type="evidence" value="ECO:0007669"/>
    <property type="project" value="InterPro"/>
</dbReference>
<organism evidence="3">
    <name type="scientific">Pyrodinium bahamense</name>
    <dbReference type="NCBI Taxonomy" id="73915"/>
    <lineage>
        <taxon>Eukaryota</taxon>
        <taxon>Sar</taxon>
        <taxon>Alveolata</taxon>
        <taxon>Dinophyceae</taxon>
        <taxon>Gonyaulacales</taxon>
        <taxon>Pyrocystaceae</taxon>
        <taxon>Pyrodinium</taxon>
    </lineage>
</organism>
<evidence type="ECO:0000313" key="3">
    <source>
        <dbReference type="EMBL" id="CAD8348994.1"/>
    </source>
</evidence>
<dbReference type="Gene3D" id="3.40.50.1460">
    <property type="match status" value="1"/>
</dbReference>
<sequence length="298" mass="31137">MARTATSVLIASSAADGSAGQQGISRRIGGGGAAQPPNTKAGNLSGTISDVALMYRFLTQKLGVPVQKMFADVDTASTNRALVMTAIRAAFDKGCDDVLLYYSGHGKQGDGAWCFEAPGSVGINEFVTPQEVLGAWRGRASKRAGQKLIIISDSCHSGWWVEAAVAEGQQTGELIIVQAACGVSEQSEDTPDGGVFTKIFVKMSHGPVSNWMLLNRLTHPVSAVAFLAGGVAGAFLAKAGGVAGGVALVWSAFAAFTPTCTEGAVERSTGRWFSTVGPSYMTTTNSWSWLWLVPERPS</sequence>
<protein>
    <recommendedName>
        <fullName evidence="2">Peptidase C14 caspase domain-containing protein</fullName>
    </recommendedName>
</protein>
<name>A0A7S0FAL4_9DINO</name>
<evidence type="ECO:0000256" key="1">
    <source>
        <dbReference type="SAM" id="MobiDB-lite"/>
    </source>
</evidence>
<dbReference type="EMBL" id="HBEG01007998">
    <property type="protein sequence ID" value="CAD8348994.1"/>
    <property type="molecule type" value="Transcribed_RNA"/>
</dbReference>
<feature type="domain" description="Peptidase C14 caspase" evidence="2">
    <location>
        <begin position="43"/>
        <end position="205"/>
    </location>
</feature>
<evidence type="ECO:0000259" key="2">
    <source>
        <dbReference type="Pfam" id="PF00656"/>
    </source>
</evidence>